<feature type="region of interest" description="Disordered" evidence="1">
    <location>
        <begin position="313"/>
        <end position="347"/>
    </location>
</feature>
<dbReference type="Proteomes" id="UP000286045">
    <property type="component" value="Unassembled WGS sequence"/>
</dbReference>
<organism evidence="3 4">
    <name type="scientific">Xylaria grammica</name>
    <dbReference type="NCBI Taxonomy" id="363999"/>
    <lineage>
        <taxon>Eukaryota</taxon>
        <taxon>Fungi</taxon>
        <taxon>Dikarya</taxon>
        <taxon>Ascomycota</taxon>
        <taxon>Pezizomycotina</taxon>
        <taxon>Sordariomycetes</taxon>
        <taxon>Xylariomycetidae</taxon>
        <taxon>Xylariales</taxon>
        <taxon>Xylariaceae</taxon>
        <taxon>Xylaria</taxon>
    </lineage>
</organism>
<feature type="compositionally biased region" description="Polar residues" evidence="1">
    <location>
        <begin position="329"/>
        <end position="339"/>
    </location>
</feature>
<protein>
    <submittedName>
        <fullName evidence="3">Uncharacterized protein</fullName>
    </submittedName>
</protein>
<accession>A0A439CVG6</accession>
<sequence>MPEISEGEEGGSLPCLLKWTDAEMTKTHVQGAAQLRSCIQENGSATRHLLVFHGLPVDCGAVLREAAGVDASFIEAHAVHRSSPDARQQKPAPNDLVGEPPTYTMASAAGDSVVLCRASMWLSEQAHILCLDRPTWDDPKSGVSRRRYKAYTIERMPNGDGISTITMQMDSNGNMTPLGDEIPSLEMMLYDSLQDGCEDLVELLEELAISKWDDFFEALSLDLPRSSAETTALFSRAMGYLERNLDVSRRRHRIRQRGSDTRPDIYSFSDAKSQSTTTEWEALLSRLNRRVQLFGHLTATVLKAETPSADAGLGISSAGSRGEKHNCKPRNNNYSNTPAAPSPSDENQRSLNRVAYLGGVLLPFSVVSGILAIEDPYGPSDAQFWIFWAVTIPLTLLTLGVIYADSIRKVQVADKKAEMKERNTMLLDTAAVETMYTASTELAARAEEIQDEIEEMRKGRERA</sequence>
<name>A0A439CVG6_9PEZI</name>
<dbReference type="AlphaFoldDB" id="A0A439CVG6"/>
<gene>
    <name evidence="3" type="ORF">EKO27_g9044</name>
</gene>
<evidence type="ECO:0000313" key="4">
    <source>
        <dbReference type="Proteomes" id="UP000286045"/>
    </source>
</evidence>
<evidence type="ECO:0000256" key="2">
    <source>
        <dbReference type="SAM" id="Phobius"/>
    </source>
</evidence>
<feature type="transmembrane region" description="Helical" evidence="2">
    <location>
        <begin position="354"/>
        <end position="373"/>
    </location>
</feature>
<feature type="region of interest" description="Disordered" evidence="1">
    <location>
        <begin position="80"/>
        <end position="103"/>
    </location>
</feature>
<evidence type="ECO:0000256" key="1">
    <source>
        <dbReference type="SAM" id="MobiDB-lite"/>
    </source>
</evidence>
<comment type="caution">
    <text evidence="3">The sequence shown here is derived from an EMBL/GenBank/DDBJ whole genome shotgun (WGS) entry which is preliminary data.</text>
</comment>
<keyword evidence="4" id="KW-1185">Reference proteome</keyword>
<keyword evidence="2" id="KW-0812">Transmembrane</keyword>
<keyword evidence="2" id="KW-0472">Membrane</keyword>
<keyword evidence="2" id="KW-1133">Transmembrane helix</keyword>
<evidence type="ECO:0000313" key="3">
    <source>
        <dbReference type="EMBL" id="RWA06051.1"/>
    </source>
</evidence>
<feature type="transmembrane region" description="Helical" evidence="2">
    <location>
        <begin position="385"/>
        <end position="404"/>
    </location>
</feature>
<reference evidence="3 4" key="1">
    <citation type="submission" date="2018-12" db="EMBL/GenBank/DDBJ databases">
        <title>Draft genome sequence of Xylaria grammica IHI A82.</title>
        <authorList>
            <person name="Buettner E."/>
            <person name="Kellner H."/>
        </authorList>
    </citation>
    <scope>NUCLEOTIDE SEQUENCE [LARGE SCALE GENOMIC DNA]</scope>
    <source>
        <strain evidence="3 4">IHI A82</strain>
    </source>
</reference>
<dbReference type="STRING" id="363999.A0A439CVG6"/>
<proteinExistence type="predicted"/>
<dbReference type="EMBL" id="RYZI01000372">
    <property type="protein sequence ID" value="RWA06051.1"/>
    <property type="molecule type" value="Genomic_DNA"/>
</dbReference>